<protein>
    <submittedName>
        <fullName evidence="23">Formate dehydrogenase alpha subunit</fullName>
    </submittedName>
</protein>
<dbReference type="GO" id="GO:0016020">
    <property type="term" value="C:membrane"/>
    <property type="evidence" value="ECO:0007669"/>
    <property type="project" value="UniProtKB-SubCell"/>
</dbReference>
<dbReference type="Pfam" id="PF13510">
    <property type="entry name" value="Fer2_4"/>
    <property type="match status" value="1"/>
</dbReference>
<evidence type="ECO:0000259" key="19">
    <source>
        <dbReference type="PROSITE" id="PS51085"/>
    </source>
</evidence>
<dbReference type="SUPFAM" id="SSF50692">
    <property type="entry name" value="ADC-like"/>
    <property type="match status" value="1"/>
</dbReference>
<dbReference type="SUPFAM" id="SSF54292">
    <property type="entry name" value="2Fe-2S ferredoxin-like"/>
    <property type="match status" value="1"/>
</dbReference>
<name>A0A0B0EJM3_9BACT</name>
<dbReference type="PROSITE" id="PS00198">
    <property type="entry name" value="4FE4S_FER_1"/>
    <property type="match status" value="1"/>
</dbReference>
<dbReference type="InterPro" id="IPR006655">
    <property type="entry name" value="Mopterin_OxRdtase_prok_CS"/>
</dbReference>
<dbReference type="InterPro" id="IPR010228">
    <property type="entry name" value="NADH_UbQ_OxRdtase_Gsu"/>
</dbReference>
<evidence type="ECO:0000256" key="13">
    <source>
        <dbReference type="ARBA" id="ARBA00023027"/>
    </source>
</evidence>
<dbReference type="Pfam" id="PF22117">
    <property type="entry name" value="Fer4_Nqo3"/>
    <property type="match status" value="1"/>
</dbReference>
<dbReference type="Pfam" id="PF04879">
    <property type="entry name" value="Molybdop_Fe4S4"/>
    <property type="match status" value="1"/>
</dbReference>
<keyword evidence="7" id="KW-0874">Quinone</keyword>
<dbReference type="PIRSF" id="PIRSF036643">
    <property type="entry name" value="FDH_alpha"/>
    <property type="match status" value="1"/>
</dbReference>
<evidence type="ECO:0000256" key="6">
    <source>
        <dbReference type="ARBA" id="ARBA00022714"/>
    </source>
</evidence>
<dbReference type="GO" id="GO:0051537">
    <property type="term" value="F:2 iron, 2 sulfur cluster binding"/>
    <property type="evidence" value="ECO:0007669"/>
    <property type="project" value="UniProtKB-KW"/>
</dbReference>
<keyword evidence="11" id="KW-0408">Iron</keyword>
<evidence type="ECO:0000259" key="21">
    <source>
        <dbReference type="PROSITE" id="PS51669"/>
    </source>
</evidence>
<dbReference type="Gene3D" id="3.30.70.20">
    <property type="match status" value="1"/>
</dbReference>
<dbReference type="InterPro" id="IPR027467">
    <property type="entry name" value="MopterinOxRdtase_cofactor_BS"/>
</dbReference>
<dbReference type="InterPro" id="IPR006656">
    <property type="entry name" value="Mopterin_OxRdtase"/>
</dbReference>
<evidence type="ECO:0000256" key="11">
    <source>
        <dbReference type="ARBA" id="ARBA00023004"/>
    </source>
</evidence>
<keyword evidence="14" id="KW-0830">Ubiquinone</keyword>
<dbReference type="PROSITE" id="PS00641">
    <property type="entry name" value="COMPLEX1_75K_1"/>
    <property type="match status" value="1"/>
</dbReference>
<dbReference type="SMART" id="SM00929">
    <property type="entry name" value="NADH-G_4Fe-4S_3"/>
    <property type="match status" value="1"/>
</dbReference>
<dbReference type="InterPro" id="IPR050123">
    <property type="entry name" value="Prok_molybdopt-oxidoreductase"/>
</dbReference>
<evidence type="ECO:0000256" key="7">
    <source>
        <dbReference type="ARBA" id="ARBA00022719"/>
    </source>
</evidence>
<dbReference type="PANTHER" id="PTHR43105">
    <property type="entry name" value="RESPIRATORY NITRATE REDUCTASE"/>
    <property type="match status" value="1"/>
</dbReference>
<dbReference type="GO" id="GO:0008137">
    <property type="term" value="F:NADH dehydrogenase (ubiquinone) activity"/>
    <property type="evidence" value="ECO:0007669"/>
    <property type="project" value="InterPro"/>
</dbReference>
<keyword evidence="9" id="KW-0677">Repeat</keyword>
<dbReference type="InterPro" id="IPR006657">
    <property type="entry name" value="MoPterin_dinucl-bd_dom"/>
</dbReference>
<dbReference type="InterPro" id="IPR000283">
    <property type="entry name" value="NADH_UbQ_OxRdtase_75kDa_su_CS"/>
</dbReference>
<organism evidence="23 24">
    <name type="scientific">Candidatus Scalindua brodae</name>
    <dbReference type="NCBI Taxonomy" id="237368"/>
    <lineage>
        <taxon>Bacteria</taxon>
        <taxon>Pseudomonadati</taxon>
        <taxon>Planctomycetota</taxon>
        <taxon>Candidatus Brocadiia</taxon>
        <taxon>Candidatus Brocadiales</taxon>
        <taxon>Candidatus Scalinduaceae</taxon>
        <taxon>Candidatus Scalindua</taxon>
    </lineage>
</organism>
<dbReference type="SMART" id="SM00926">
    <property type="entry name" value="Molybdop_Fe4S4"/>
    <property type="match status" value="1"/>
</dbReference>
<evidence type="ECO:0000259" key="22">
    <source>
        <dbReference type="PROSITE" id="PS51839"/>
    </source>
</evidence>
<keyword evidence="5" id="KW-0004">4Fe-4S</keyword>
<dbReference type="GO" id="GO:0042773">
    <property type="term" value="P:ATP synthesis coupled electron transport"/>
    <property type="evidence" value="ECO:0007669"/>
    <property type="project" value="InterPro"/>
</dbReference>
<dbReference type="GO" id="GO:0046872">
    <property type="term" value="F:metal ion binding"/>
    <property type="evidence" value="ECO:0007669"/>
    <property type="project" value="UniProtKB-KW"/>
</dbReference>
<evidence type="ECO:0000256" key="10">
    <source>
        <dbReference type="ARBA" id="ARBA00022967"/>
    </source>
</evidence>
<dbReference type="NCBIfam" id="TIGR01973">
    <property type="entry name" value="NuoG"/>
    <property type="match status" value="1"/>
</dbReference>
<dbReference type="FunFam" id="3.10.20.740:FF:000004">
    <property type="entry name" value="NADH-quinone oxidoreductase"/>
    <property type="match status" value="1"/>
</dbReference>
<dbReference type="GO" id="GO:0003954">
    <property type="term" value="F:NADH dehydrogenase activity"/>
    <property type="evidence" value="ECO:0007669"/>
    <property type="project" value="TreeGrafter"/>
</dbReference>
<evidence type="ECO:0000256" key="8">
    <source>
        <dbReference type="ARBA" id="ARBA00022723"/>
    </source>
</evidence>
<dbReference type="PROSITE" id="PS00642">
    <property type="entry name" value="COMPLEX1_75K_2"/>
    <property type="match status" value="1"/>
</dbReference>
<dbReference type="SUPFAM" id="SSF53706">
    <property type="entry name" value="Formate dehydrogenase/DMSO reductase, domains 1-3"/>
    <property type="match status" value="1"/>
</dbReference>
<evidence type="ECO:0000256" key="14">
    <source>
        <dbReference type="ARBA" id="ARBA00023075"/>
    </source>
</evidence>
<evidence type="ECO:0000256" key="4">
    <source>
        <dbReference type="ARBA" id="ARBA00005404"/>
    </source>
</evidence>
<dbReference type="Gene3D" id="3.40.50.740">
    <property type="match status" value="1"/>
</dbReference>
<dbReference type="Pfam" id="PF10588">
    <property type="entry name" value="NADH-G_4Fe-4S_3"/>
    <property type="match status" value="1"/>
</dbReference>
<dbReference type="PROSITE" id="PS00490">
    <property type="entry name" value="MOLYBDOPTERIN_PROK_2"/>
    <property type="match status" value="1"/>
</dbReference>
<dbReference type="GO" id="GO:0051539">
    <property type="term" value="F:4 iron, 4 sulfur cluster binding"/>
    <property type="evidence" value="ECO:0007669"/>
    <property type="project" value="UniProtKB-KW"/>
</dbReference>
<dbReference type="PATRIC" id="fig|237368.3.peg.2164"/>
<keyword evidence="6" id="KW-0001">2Fe-2S</keyword>
<evidence type="ECO:0000256" key="1">
    <source>
        <dbReference type="ARBA" id="ARBA00001966"/>
    </source>
</evidence>
<feature type="domain" description="4Fe-4S His(Cys)3-ligated-type" evidence="22">
    <location>
        <begin position="80"/>
        <end position="119"/>
    </location>
</feature>
<evidence type="ECO:0000256" key="15">
    <source>
        <dbReference type="ARBA" id="ARBA00023136"/>
    </source>
</evidence>
<comment type="catalytic activity">
    <reaction evidence="17">
        <text>a quinone + NADH + 5 H(+)(in) = a quinol + NAD(+) + 4 H(+)(out)</text>
        <dbReference type="Rhea" id="RHEA:57888"/>
        <dbReference type="ChEBI" id="CHEBI:15378"/>
        <dbReference type="ChEBI" id="CHEBI:24646"/>
        <dbReference type="ChEBI" id="CHEBI:57540"/>
        <dbReference type="ChEBI" id="CHEBI:57945"/>
        <dbReference type="ChEBI" id="CHEBI:132124"/>
    </reaction>
</comment>
<dbReference type="Pfam" id="PF01568">
    <property type="entry name" value="Molydop_binding"/>
    <property type="match status" value="1"/>
</dbReference>
<dbReference type="PROSITE" id="PS51839">
    <property type="entry name" value="4FE4S_HC3"/>
    <property type="match status" value="1"/>
</dbReference>
<dbReference type="Gene3D" id="2.20.25.90">
    <property type="entry name" value="ADC-like domains"/>
    <property type="match status" value="1"/>
</dbReference>
<dbReference type="AlphaFoldDB" id="A0A0B0EJM3"/>
<dbReference type="GO" id="GO:0048038">
    <property type="term" value="F:quinone binding"/>
    <property type="evidence" value="ECO:0007669"/>
    <property type="project" value="UniProtKB-KW"/>
</dbReference>
<dbReference type="InterPro" id="IPR001041">
    <property type="entry name" value="2Fe-2S_ferredoxin-type"/>
</dbReference>
<dbReference type="PANTHER" id="PTHR43105:SF10">
    <property type="entry name" value="NADH-QUINONE OXIDOREDUCTASE SUBUNIT G"/>
    <property type="match status" value="1"/>
</dbReference>
<proteinExistence type="inferred from homology"/>
<comment type="subcellular location">
    <subcellularLocation>
        <location evidence="3">Membrane</location>
    </subcellularLocation>
</comment>
<dbReference type="EMBL" id="JRYO01000143">
    <property type="protein sequence ID" value="KHE92241.1"/>
    <property type="molecule type" value="Genomic_DNA"/>
</dbReference>
<dbReference type="InterPro" id="IPR017896">
    <property type="entry name" value="4Fe4S_Fe-S-bd"/>
</dbReference>
<evidence type="ECO:0000256" key="18">
    <source>
        <dbReference type="RuleBase" id="RU004523"/>
    </source>
</evidence>
<comment type="cofactor">
    <cofactor evidence="1">
        <name>[4Fe-4S] cluster</name>
        <dbReference type="ChEBI" id="CHEBI:49883"/>
    </cofactor>
</comment>
<dbReference type="InterPro" id="IPR017900">
    <property type="entry name" value="4Fe4S_Fe_S_CS"/>
</dbReference>
<comment type="function">
    <text evidence="2">NDH-1 shuttles electrons from NADH, via FMN and iron-sulfur (Fe-S) centers, to quinones in the respiratory chain. The immediate electron acceptor for the enzyme in this species is believed to be ubiquinone. Couples the redox reaction to proton translocation (for every two electrons transferred, four hydrogen ions are translocated across the cytoplasmic membrane), and thus conserves the redox energy in a proton gradient.</text>
</comment>
<evidence type="ECO:0000313" key="23">
    <source>
        <dbReference type="EMBL" id="KHE92241.1"/>
    </source>
</evidence>
<dbReference type="InterPro" id="IPR009010">
    <property type="entry name" value="Asp_de-COase-like_dom_sf"/>
</dbReference>
<reference evidence="23 24" key="1">
    <citation type="submission" date="2014-10" db="EMBL/GenBank/DDBJ databases">
        <title>Draft genome of anammox bacterium scalindua brodae, obtained using differential coverage binning of sequence data from two enrichment reactors.</title>
        <authorList>
            <person name="Speth D.R."/>
            <person name="Russ L."/>
            <person name="Kartal B."/>
            <person name="Op den Camp H.J."/>
            <person name="Dutilh B.E."/>
            <person name="Jetten M.S."/>
        </authorList>
    </citation>
    <scope>NUCLEOTIDE SEQUENCE [LARGE SCALE GENOMIC DNA]</scope>
    <source>
        <strain evidence="23">RU1</strain>
    </source>
</reference>
<keyword evidence="13" id="KW-0520">NAD</keyword>
<accession>A0A0B0EJM3</accession>
<dbReference type="GO" id="GO:0043546">
    <property type="term" value="F:molybdopterin cofactor binding"/>
    <property type="evidence" value="ECO:0007669"/>
    <property type="project" value="InterPro"/>
</dbReference>
<evidence type="ECO:0000259" key="20">
    <source>
        <dbReference type="PROSITE" id="PS51379"/>
    </source>
</evidence>
<evidence type="ECO:0000256" key="17">
    <source>
        <dbReference type="ARBA" id="ARBA00047712"/>
    </source>
</evidence>
<evidence type="ECO:0000256" key="3">
    <source>
        <dbReference type="ARBA" id="ARBA00004370"/>
    </source>
</evidence>
<dbReference type="PROSITE" id="PS51379">
    <property type="entry name" value="4FE4S_FER_2"/>
    <property type="match status" value="2"/>
</dbReference>
<feature type="domain" description="2Fe-2S ferredoxin-type" evidence="19">
    <location>
        <begin position="1"/>
        <end position="80"/>
    </location>
</feature>
<dbReference type="Pfam" id="PF00384">
    <property type="entry name" value="Molybdopterin"/>
    <property type="match status" value="1"/>
</dbReference>
<keyword evidence="12" id="KW-0411">Iron-sulfur</keyword>
<evidence type="ECO:0000313" key="24">
    <source>
        <dbReference type="Proteomes" id="UP000030652"/>
    </source>
</evidence>
<comment type="similarity">
    <text evidence="4 18">Belongs to the complex I 75 kDa subunit family.</text>
</comment>
<keyword evidence="15" id="KW-0472">Membrane</keyword>
<dbReference type="Gene3D" id="2.40.40.20">
    <property type="match status" value="1"/>
</dbReference>
<evidence type="ECO:0000256" key="5">
    <source>
        <dbReference type="ARBA" id="ARBA00022485"/>
    </source>
</evidence>
<evidence type="ECO:0000256" key="12">
    <source>
        <dbReference type="ARBA" id="ARBA00023014"/>
    </source>
</evidence>
<evidence type="ECO:0000256" key="9">
    <source>
        <dbReference type="ARBA" id="ARBA00022737"/>
    </source>
</evidence>
<sequence>MINLKIDNKDISVPSGTNIFKAAKDNGIYIPGLCYHPKLTQYGGCRLCMVEVTERGRTRHRFSCAQPVAEGMTVKTKTPETDKYTKSVMEYLLAHHPLDCPTCDKSGECGLQEVTHDLKLSAGRFKSVRLHEPMKRDNPLLELNTNRCILCGRCVKVCKEIAGVGAVDYQNRGFKTVVGTAFDKPLDCSFCGGCVSVCPTGSWQDRTLKFRARPWELKKTPTICTYCAVGCSLVINSKNNEVMRVTADENLNLGINESNLCVKGKFGHEFINSDKRIKTPLVKKGGKLRPASWEDALEHVSNRFSEIIKNSGGSAIGGIGSEKCTNEDNYLFQKLCRTVLGTNNIDNISNMKSPSLNRLINNSVAYGMASTSLEGIENADTVFFVGADVSEAHPVVGSMVRKAIRVNKTKVIIANVRNVEFGCEARNLLRLNYKFGTQTILINAMMKVIVDEKLVNLKKVDEKTDNFKELSSSLKASKLGIDKVSKATNIPEDSIRVAASSIAKAENCYIVCGKDIEEDPSGEETIEALMNLCALVNKGDNDKVSIVFSRENNNSQGVNDMGVVPDYLPGYLDINDQENRDAVESAWGAKLSAELSKNSSGDIFDLAVKKKIKALYVMGENPIVNYPNGKKVKDAFKKAEFVVVQDSFLTETAQLADVVLPSSTFVEKGGTFTNMVMTVQRLHKAIPQVGDSKPDWQIICDLAENMGHAFEYTTSKDIVDEIGRSVPIYEGIEVNRLRRKGFHWILSLYYKTKAEMYRFEVTSKKASAIKHDKKYPFVLLTGSSLRHQGTYSRNSESLVSLASECFVEINRQDAKKANIADGDNVKIESAQGNIKLKVKATSRVPEGAVFISENYEWVPVNNLRGDGYTNVKISKTK</sequence>
<gene>
    <name evidence="23" type="ORF">SCABRO_02004</name>
</gene>
<dbReference type="FunFam" id="3.30.70.20:FF:000035">
    <property type="entry name" value="Iron hydrogenase 1"/>
    <property type="match status" value="1"/>
</dbReference>
<dbReference type="Gene3D" id="3.10.20.740">
    <property type="match status" value="1"/>
</dbReference>
<dbReference type="Proteomes" id="UP000030652">
    <property type="component" value="Unassembled WGS sequence"/>
</dbReference>
<dbReference type="InterPro" id="IPR006963">
    <property type="entry name" value="Mopterin_OxRdtase_4Fe-4S_dom"/>
</dbReference>
<dbReference type="CDD" id="cd00207">
    <property type="entry name" value="fer2"/>
    <property type="match status" value="1"/>
</dbReference>
<dbReference type="InterPro" id="IPR054351">
    <property type="entry name" value="NADH_UbQ_OxRdtase_ferredoxin"/>
</dbReference>
<comment type="caution">
    <text evidence="23">The sequence shown here is derived from an EMBL/GenBank/DDBJ whole genome shotgun (WGS) entry which is preliminary data.</text>
</comment>
<dbReference type="Gene3D" id="3.40.228.10">
    <property type="entry name" value="Dimethylsulfoxide Reductase, domain 2"/>
    <property type="match status" value="1"/>
</dbReference>
<dbReference type="InterPro" id="IPR036010">
    <property type="entry name" value="2Fe-2S_ferredoxin-like_sf"/>
</dbReference>
<dbReference type="PROSITE" id="PS51085">
    <property type="entry name" value="2FE2S_FER_2"/>
    <property type="match status" value="1"/>
</dbReference>
<keyword evidence="8" id="KW-0479">Metal-binding</keyword>
<feature type="domain" description="4Fe-4S ferredoxin-type" evidence="20">
    <location>
        <begin position="178"/>
        <end position="208"/>
    </location>
</feature>
<dbReference type="InterPro" id="IPR019574">
    <property type="entry name" value="NADH_UbQ_OxRdtase_Gsu_4Fe4S-bd"/>
</dbReference>
<feature type="domain" description="4Fe-4S Mo/W bis-MGD-type" evidence="21">
    <location>
        <begin position="217"/>
        <end position="275"/>
    </location>
</feature>
<dbReference type="eggNOG" id="COG3383">
    <property type="taxonomic scope" value="Bacteria"/>
</dbReference>
<dbReference type="PROSITE" id="PS00551">
    <property type="entry name" value="MOLYBDOPTERIN_PROK_1"/>
    <property type="match status" value="1"/>
</dbReference>
<feature type="domain" description="4Fe-4S ferredoxin-type" evidence="20">
    <location>
        <begin position="139"/>
        <end position="169"/>
    </location>
</feature>
<dbReference type="PROSITE" id="PS51669">
    <property type="entry name" value="4FE4S_MOW_BIS_MGD"/>
    <property type="match status" value="1"/>
</dbReference>
<evidence type="ECO:0000256" key="16">
    <source>
        <dbReference type="ARBA" id="ARBA00034078"/>
    </source>
</evidence>
<evidence type="ECO:0000256" key="2">
    <source>
        <dbReference type="ARBA" id="ARBA00002378"/>
    </source>
</evidence>
<comment type="cofactor">
    <cofactor evidence="16">
        <name>[2Fe-2S] cluster</name>
        <dbReference type="ChEBI" id="CHEBI:190135"/>
    </cofactor>
</comment>
<dbReference type="SUPFAM" id="SSF54862">
    <property type="entry name" value="4Fe-4S ferredoxins"/>
    <property type="match status" value="1"/>
</dbReference>
<keyword evidence="10" id="KW-1278">Translocase</keyword>